<accession>A0A1F5RHF4</accession>
<organism evidence="1 2">
    <name type="scientific">Candidatus Edwardsbacteria bacterium GWF2_54_11</name>
    <dbReference type="NCBI Taxonomy" id="1817851"/>
    <lineage>
        <taxon>Bacteria</taxon>
        <taxon>Candidatus Edwardsiibacteriota</taxon>
    </lineage>
</organism>
<dbReference type="Proteomes" id="UP000177230">
    <property type="component" value="Unassembled WGS sequence"/>
</dbReference>
<proteinExistence type="predicted"/>
<reference evidence="1 2" key="1">
    <citation type="journal article" date="2016" name="Nat. Commun.">
        <title>Thousands of microbial genomes shed light on interconnected biogeochemical processes in an aquifer system.</title>
        <authorList>
            <person name="Anantharaman K."/>
            <person name="Brown C.T."/>
            <person name="Hug L.A."/>
            <person name="Sharon I."/>
            <person name="Castelle C.J."/>
            <person name="Probst A.J."/>
            <person name="Thomas B.C."/>
            <person name="Singh A."/>
            <person name="Wilkins M.J."/>
            <person name="Karaoz U."/>
            <person name="Brodie E.L."/>
            <person name="Williams K.H."/>
            <person name="Hubbard S.S."/>
            <person name="Banfield J.F."/>
        </authorList>
    </citation>
    <scope>NUCLEOTIDE SEQUENCE [LARGE SCALE GENOMIC DNA]</scope>
</reference>
<evidence type="ECO:0000313" key="2">
    <source>
        <dbReference type="Proteomes" id="UP000177230"/>
    </source>
</evidence>
<evidence type="ECO:0000313" key="1">
    <source>
        <dbReference type="EMBL" id="OGF13967.1"/>
    </source>
</evidence>
<dbReference type="EMBL" id="MFFM01000010">
    <property type="protein sequence ID" value="OGF13967.1"/>
    <property type="molecule type" value="Genomic_DNA"/>
</dbReference>
<dbReference type="InterPro" id="IPR024492">
    <property type="entry name" value="DUF2764"/>
</dbReference>
<name>A0A1F5RHF4_9BACT</name>
<dbReference type="AlphaFoldDB" id="A0A1F5RHF4"/>
<evidence type="ECO:0008006" key="3">
    <source>
        <dbReference type="Google" id="ProtNLM"/>
    </source>
</evidence>
<comment type="caution">
    <text evidence="1">The sequence shown here is derived from an EMBL/GenBank/DDBJ whole genome shotgun (WGS) entry which is preliminary data.</text>
</comment>
<gene>
    <name evidence="1" type="ORF">A2024_11640</name>
</gene>
<protein>
    <recommendedName>
        <fullName evidence="3">DUF2764 domain-containing protein</fullName>
    </recommendedName>
</protein>
<sequence length="242" mass="26836">MGNYYYLMSLLPPLPAALGQPLGAEVTWLAAQARQNIAPADRETLEVHLLCADVANFISRESGREKFLPGGRLTLEGIDTQEGLPEVILDFLKGQADAPARPYVYDRLWEMYHARALGTAERSGNAFLKKYLPWEIQLRNALSSWRASAAGLDPAGYLVAPNQAGYSFDKLLSGLGECPGPLEAERYLDRERLKFISGCLDHDGFSLDALLGHLSQAYIFSRWQDQGKPFDLDKITFAGEVK</sequence>
<dbReference type="Pfam" id="PF10962">
    <property type="entry name" value="DUF2764"/>
    <property type="match status" value="1"/>
</dbReference>